<gene>
    <name evidence="1" type="ORF">CR513_53495</name>
</gene>
<reference evidence="1" key="1">
    <citation type="submission" date="2018-05" db="EMBL/GenBank/DDBJ databases">
        <title>Draft genome of Mucuna pruriens seed.</title>
        <authorList>
            <person name="Nnadi N.E."/>
            <person name="Vos R."/>
            <person name="Hasami M.H."/>
            <person name="Devisetty U.K."/>
            <person name="Aguiy J.C."/>
        </authorList>
    </citation>
    <scope>NUCLEOTIDE SEQUENCE [LARGE SCALE GENOMIC DNA]</scope>
    <source>
        <strain evidence="1">JCA_2017</strain>
    </source>
</reference>
<organism evidence="1 2">
    <name type="scientific">Mucuna pruriens</name>
    <name type="common">Velvet bean</name>
    <name type="synonym">Dolichos pruriens</name>
    <dbReference type="NCBI Taxonomy" id="157652"/>
    <lineage>
        <taxon>Eukaryota</taxon>
        <taxon>Viridiplantae</taxon>
        <taxon>Streptophyta</taxon>
        <taxon>Embryophyta</taxon>
        <taxon>Tracheophyta</taxon>
        <taxon>Spermatophyta</taxon>
        <taxon>Magnoliopsida</taxon>
        <taxon>eudicotyledons</taxon>
        <taxon>Gunneridae</taxon>
        <taxon>Pentapetalae</taxon>
        <taxon>rosids</taxon>
        <taxon>fabids</taxon>
        <taxon>Fabales</taxon>
        <taxon>Fabaceae</taxon>
        <taxon>Papilionoideae</taxon>
        <taxon>50 kb inversion clade</taxon>
        <taxon>NPAAA clade</taxon>
        <taxon>indigoferoid/millettioid clade</taxon>
        <taxon>Phaseoleae</taxon>
        <taxon>Mucuna</taxon>
    </lineage>
</organism>
<dbReference type="EMBL" id="QJKJ01012915">
    <property type="protein sequence ID" value="RDX67602.1"/>
    <property type="molecule type" value="Genomic_DNA"/>
</dbReference>
<protein>
    <submittedName>
        <fullName evidence="1">Uncharacterized protein</fullName>
    </submittedName>
</protein>
<proteinExistence type="predicted"/>
<sequence length="73" mass="8265">MKFEDLRALWNDFLVVLVLGNNVGFKTIEYKLQKIGQRQARLGLWICLMGGVLVEESDGNVVRSVEEDLPATQ</sequence>
<dbReference type="Proteomes" id="UP000257109">
    <property type="component" value="Unassembled WGS sequence"/>
</dbReference>
<comment type="caution">
    <text evidence="1">The sequence shown here is derived from an EMBL/GenBank/DDBJ whole genome shotgun (WGS) entry which is preliminary data.</text>
</comment>
<dbReference type="AlphaFoldDB" id="A0A371ENG1"/>
<evidence type="ECO:0000313" key="1">
    <source>
        <dbReference type="EMBL" id="RDX67602.1"/>
    </source>
</evidence>
<keyword evidence="2" id="KW-1185">Reference proteome</keyword>
<evidence type="ECO:0000313" key="2">
    <source>
        <dbReference type="Proteomes" id="UP000257109"/>
    </source>
</evidence>
<feature type="non-terminal residue" evidence="1">
    <location>
        <position position="1"/>
    </location>
</feature>
<accession>A0A371ENG1</accession>
<name>A0A371ENG1_MUCPR</name>